<gene>
    <name evidence="1" type="ORF">DSO57_1018890</name>
</gene>
<sequence length="413" mass="46020">MDDQLKPRTEDHISLFTRLRVQTKGSESMLTEDRQHSTSSPLECVGLLHDGCELRLDDLVGEVLSMDALVEVVSEPPIPELRHLLYNQAFVSSFLPFCQNANALPPVLFWLEVEMIKGDHNSVMKEYIESTFISNDAPLRLQLSGSLKERQSQIYRTVIHQLMLRFIDSTDFDSYCEERLRGSDLVSTAECFRRNHDLVTGKLNGISTPLLLDVISTQFLPSKTITPPLSISDTTISSNPRGSLPPQSTPVELLLGENVTSEHILYTSSAEASSSASDDEEWPSSPTPLRQFKKLCNVLGGPDGLYSLSGEAPMQHIVPRLGRRRSNTTIPTHTFKTKAQVIRSMDKLQDILGERPPQCFTVPLLISPPTPCNTPAHQKRLLKLRKILGQNVKFPSPPTLNKSVSAIDLTKLS</sequence>
<dbReference type="EMBL" id="QTSX02006473">
    <property type="protein sequence ID" value="KAJ9054014.1"/>
    <property type="molecule type" value="Genomic_DNA"/>
</dbReference>
<proteinExistence type="predicted"/>
<accession>A0ACC2RVE0</accession>
<dbReference type="Proteomes" id="UP001165960">
    <property type="component" value="Unassembled WGS sequence"/>
</dbReference>
<protein>
    <submittedName>
        <fullName evidence="1">Uncharacterized protein</fullName>
    </submittedName>
</protein>
<comment type="caution">
    <text evidence="1">The sequence shown here is derived from an EMBL/GenBank/DDBJ whole genome shotgun (WGS) entry which is preliminary data.</text>
</comment>
<evidence type="ECO:0000313" key="2">
    <source>
        <dbReference type="Proteomes" id="UP001165960"/>
    </source>
</evidence>
<keyword evidence="2" id="KW-1185">Reference proteome</keyword>
<evidence type="ECO:0000313" key="1">
    <source>
        <dbReference type="EMBL" id="KAJ9054014.1"/>
    </source>
</evidence>
<reference evidence="1" key="1">
    <citation type="submission" date="2022-04" db="EMBL/GenBank/DDBJ databases">
        <title>Genome of the entomopathogenic fungus Entomophthora muscae.</title>
        <authorList>
            <person name="Elya C."/>
            <person name="Lovett B.R."/>
            <person name="Lee E."/>
            <person name="Macias A.M."/>
            <person name="Hajek A.E."/>
            <person name="De Bivort B.L."/>
            <person name="Kasson M.T."/>
            <person name="De Fine Licht H.H."/>
            <person name="Stajich J.E."/>
        </authorList>
    </citation>
    <scope>NUCLEOTIDE SEQUENCE</scope>
    <source>
        <strain evidence="1">Berkeley</strain>
    </source>
</reference>
<organism evidence="1 2">
    <name type="scientific">Entomophthora muscae</name>
    <dbReference type="NCBI Taxonomy" id="34485"/>
    <lineage>
        <taxon>Eukaryota</taxon>
        <taxon>Fungi</taxon>
        <taxon>Fungi incertae sedis</taxon>
        <taxon>Zoopagomycota</taxon>
        <taxon>Entomophthoromycotina</taxon>
        <taxon>Entomophthoromycetes</taxon>
        <taxon>Entomophthorales</taxon>
        <taxon>Entomophthoraceae</taxon>
        <taxon>Entomophthora</taxon>
    </lineage>
</organism>
<name>A0ACC2RVE0_9FUNG</name>